<dbReference type="Proteomes" id="UP000037510">
    <property type="component" value="Unassembled WGS sequence"/>
</dbReference>
<dbReference type="AlphaFoldDB" id="A0A0L7L7Q1"/>
<evidence type="ECO:0000313" key="1">
    <source>
        <dbReference type="EMBL" id="KOB71369.1"/>
    </source>
</evidence>
<protein>
    <submittedName>
        <fullName evidence="1">Uncharacterized protein</fullName>
    </submittedName>
</protein>
<name>A0A0L7L7Q1_OPEBR</name>
<organism evidence="1 2">
    <name type="scientific">Operophtera brumata</name>
    <name type="common">Winter moth</name>
    <name type="synonym">Phalaena brumata</name>
    <dbReference type="NCBI Taxonomy" id="104452"/>
    <lineage>
        <taxon>Eukaryota</taxon>
        <taxon>Metazoa</taxon>
        <taxon>Ecdysozoa</taxon>
        <taxon>Arthropoda</taxon>
        <taxon>Hexapoda</taxon>
        <taxon>Insecta</taxon>
        <taxon>Pterygota</taxon>
        <taxon>Neoptera</taxon>
        <taxon>Endopterygota</taxon>
        <taxon>Lepidoptera</taxon>
        <taxon>Glossata</taxon>
        <taxon>Ditrysia</taxon>
        <taxon>Geometroidea</taxon>
        <taxon>Geometridae</taxon>
        <taxon>Larentiinae</taxon>
        <taxon>Operophtera</taxon>
    </lineage>
</organism>
<gene>
    <name evidence="1" type="ORF">OBRU01_12714</name>
</gene>
<sequence>MEEMREIKGSMAQMQALFTEQMAVYEGKLHKQSSSDAPATTAGLAAEFSAFKSFMLIAMRALQNQIQATAQAVDQLETMSRRKYLLFHGVPEGKTEDTAATVANVVVAKLKMTGFAAGDINRCHRMGRLTSNRPRPILVKLRDVAVRDKIWFAKTNLKDSGITLSEFLTRTRHEVFMEARQRFGINKSWTREGYVFVVGPDDTRRRVSCLADLDKISVSQAPELSETTAPKSAVVVNEPVAPKTRRAAAGVKK</sequence>
<dbReference type="Gene3D" id="3.30.70.1820">
    <property type="entry name" value="L1 transposable element, RRM domain"/>
    <property type="match status" value="1"/>
</dbReference>
<comment type="caution">
    <text evidence="1">The sequence shown here is derived from an EMBL/GenBank/DDBJ whole genome shotgun (WGS) entry which is preliminary data.</text>
</comment>
<evidence type="ECO:0000313" key="2">
    <source>
        <dbReference type="Proteomes" id="UP000037510"/>
    </source>
</evidence>
<proteinExistence type="predicted"/>
<reference evidence="1 2" key="1">
    <citation type="journal article" date="2015" name="Genome Biol. Evol.">
        <title>The genome of winter moth (Operophtera brumata) provides a genomic perspective on sexual dimorphism and phenology.</title>
        <authorList>
            <person name="Derks M.F."/>
            <person name="Smit S."/>
            <person name="Salis L."/>
            <person name="Schijlen E."/>
            <person name="Bossers A."/>
            <person name="Mateman C."/>
            <person name="Pijl A.S."/>
            <person name="de Ridder D."/>
            <person name="Groenen M.A."/>
            <person name="Visser M.E."/>
            <person name="Megens H.J."/>
        </authorList>
    </citation>
    <scope>NUCLEOTIDE SEQUENCE [LARGE SCALE GENOMIC DNA]</scope>
    <source>
        <strain evidence="1">WM2013NL</strain>
        <tissue evidence="1">Head and thorax</tissue>
    </source>
</reference>
<accession>A0A0L7L7Q1</accession>
<keyword evidence="2" id="KW-1185">Reference proteome</keyword>
<dbReference type="EMBL" id="JTDY01002460">
    <property type="protein sequence ID" value="KOB71369.1"/>
    <property type="molecule type" value="Genomic_DNA"/>
</dbReference>